<evidence type="ECO:0000313" key="1">
    <source>
        <dbReference type="EMBL" id="GAA1852316.1"/>
    </source>
</evidence>
<dbReference type="EMBL" id="BAAANL010000001">
    <property type="protein sequence ID" value="GAA1852316.1"/>
    <property type="molecule type" value="Genomic_DNA"/>
</dbReference>
<protein>
    <submittedName>
        <fullName evidence="1">Uncharacterized protein</fullName>
    </submittedName>
</protein>
<name>A0ABN2N4I5_9MICO</name>
<reference evidence="1 2" key="1">
    <citation type="journal article" date="2019" name="Int. J. Syst. Evol. Microbiol.">
        <title>The Global Catalogue of Microorganisms (GCM) 10K type strain sequencing project: providing services to taxonomists for standard genome sequencing and annotation.</title>
        <authorList>
            <consortium name="The Broad Institute Genomics Platform"/>
            <consortium name="The Broad Institute Genome Sequencing Center for Infectious Disease"/>
            <person name="Wu L."/>
            <person name="Ma J."/>
        </authorList>
    </citation>
    <scope>NUCLEOTIDE SEQUENCE [LARGE SCALE GENOMIC DNA]</scope>
    <source>
        <strain evidence="1 2">JCM 14326</strain>
    </source>
</reference>
<dbReference type="InterPro" id="IPR054206">
    <property type="entry name" value="DUF6912"/>
</dbReference>
<dbReference type="Pfam" id="PF21853">
    <property type="entry name" value="DUF6912"/>
    <property type="match status" value="1"/>
</dbReference>
<dbReference type="RefSeq" id="WP_344099379.1">
    <property type="nucleotide sequence ID" value="NZ_BAAANL010000001.1"/>
</dbReference>
<dbReference type="Proteomes" id="UP001501094">
    <property type="component" value="Unassembled WGS sequence"/>
</dbReference>
<keyword evidence="2" id="KW-1185">Reference proteome</keyword>
<sequence>MRIYVPATLDELDGVDAGSSATLWGITPREVNGVTKRLVAELAAGGPGGPEEQEELEYEAFLDAATAAAGLLAARPDAPPLRAVVTVEVPDDALAGRDGLAGPSGAAGGAAPASALRLVRAVERVPIVCVHADEPDAAPDVEAVRAAVEADDDDALADAVLRLEERDLLWYDWSEVTAIPR</sequence>
<gene>
    <name evidence="1" type="ORF">GCM10009751_06120</name>
</gene>
<organism evidence="1 2">
    <name type="scientific">Myceligenerans crystallogenes</name>
    <dbReference type="NCBI Taxonomy" id="316335"/>
    <lineage>
        <taxon>Bacteria</taxon>
        <taxon>Bacillati</taxon>
        <taxon>Actinomycetota</taxon>
        <taxon>Actinomycetes</taxon>
        <taxon>Micrococcales</taxon>
        <taxon>Promicromonosporaceae</taxon>
        <taxon>Myceligenerans</taxon>
    </lineage>
</organism>
<proteinExistence type="predicted"/>
<evidence type="ECO:0000313" key="2">
    <source>
        <dbReference type="Proteomes" id="UP001501094"/>
    </source>
</evidence>
<comment type="caution">
    <text evidence="1">The sequence shown here is derived from an EMBL/GenBank/DDBJ whole genome shotgun (WGS) entry which is preliminary data.</text>
</comment>
<accession>A0ABN2N4I5</accession>